<dbReference type="OrthoDB" id="10516500at2759"/>
<keyword evidence="3" id="KW-1185">Reference proteome</keyword>
<gene>
    <name evidence="2" type="ORF">ASIM_LOCUS17822</name>
</gene>
<dbReference type="EMBL" id="UYRR01034620">
    <property type="protein sequence ID" value="VDK61601.1"/>
    <property type="molecule type" value="Genomic_DNA"/>
</dbReference>
<dbReference type="WBParaSite" id="ASIM_0001842101-mRNA-1">
    <property type="protein sequence ID" value="ASIM_0001842101-mRNA-1"/>
    <property type="gene ID" value="ASIM_0001842101"/>
</dbReference>
<sequence>MKTHALLVIGSKARIMSSSLSVPPPNRFRVSSVGQSNHELRLDVPPGGPPGTTPITTPTPGMSYVFPSLHS</sequence>
<dbReference type="AlphaFoldDB" id="A0A0M3KBS4"/>
<feature type="region of interest" description="Disordered" evidence="1">
    <location>
        <begin position="38"/>
        <end position="61"/>
    </location>
</feature>
<protein>
    <submittedName>
        <fullName evidence="2 4">Uncharacterized protein</fullName>
    </submittedName>
</protein>
<evidence type="ECO:0000313" key="2">
    <source>
        <dbReference type="EMBL" id="VDK61601.1"/>
    </source>
</evidence>
<organism evidence="4">
    <name type="scientific">Anisakis simplex</name>
    <name type="common">Herring worm</name>
    <dbReference type="NCBI Taxonomy" id="6269"/>
    <lineage>
        <taxon>Eukaryota</taxon>
        <taxon>Metazoa</taxon>
        <taxon>Ecdysozoa</taxon>
        <taxon>Nematoda</taxon>
        <taxon>Chromadorea</taxon>
        <taxon>Rhabditida</taxon>
        <taxon>Spirurina</taxon>
        <taxon>Ascaridomorpha</taxon>
        <taxon>Ascaridoidea</taxon>
        <taxon>Anisakidae</taxon>
        <taxon>Anisakis</taxon>
        <taxon>Anisakis simplex complex</taxon>
    </lineage>
</organism>
<proteinExistence type="predicted"/>
<reference evidence="2 3" key="2">
    <citation type="submission" date="2018-11" db="EMBL/GenBank/DDBJ databases">
        <authorList>
            <consortium name="Pathogen Informatics"/>
        </authorList>
    </citation>
    <scope>NUCLEOTIDE SEQUENCE [LARGE SCALE GENOMIC DNA]</scope>
</reference>
<accession>A0A0M3KBS4</accession>
<name>A0A0M3KBS4_ANISI</name>
<dbReference type="Proteomes" id="UP000267096">
    <property type="component" value="Unassembled WGS sequence"/>
</dbReference>
<evidence type="ECO:0000313" key="4">
    <source>
        <dbReference type="WBParaSite" id="ASIM_0001842101-mRNA-1"/>
    </source>
</evidence>
<evidence type="ECO:0000313" key="3">
    <source>
        <dbReference type="Proteomes" id="UP000267096"/>
    </source>
</evidence>
<reference evidence="4" key="1">
    <citation type="submission" date="2017-02" db="UniProtKB">
        <authorList>
            <consortium name="WormBaseParasite"/>
        </authorList>
    </citation>
    <scope>IDENTIFICATION</scope>
</reference>
<evidence type="ECO:0000256" key="1">
    <source>
        <dbReference type="SAM" id="MobiDB-lite"/>
    </source>
</evidence>